<dbReference type="EMBL" id="UINC01001065">
    <property type="protein sequence ID" value="SUZ69563.1"/>
    <property type="molecule type" value="Genomic_DNA"/>
</dbReference>
<sequence>MRVSIIFNYRLLGKCCQALLSSNNRFIAIYLSMLGKILLTLAVTAIMFFVLRQRQIAESEEFQSKDSNSPARQAKKRADTTLAKDLRIGAYLFLILMVGLGGVLYYYQWRDDRLVLTINLYRTNQAKPTTYEVYKYQLNERSFVTTDGVTVTVAGDERMEVLELDR</sequence>
<name>A0A381PVV5_9ZZZZ</name>
<reference evidence="2" key="1">
    <citation type="submission" date="2018-05" db="EMBL/GenBank/DDBJ databases">
        <authorList>
            <person name="Lanie J.A."/>
            <person name="Ng W.-L."/>
            <person name="Kazmierczak K.M."/>
            <person name="Andrzejewski T.M."/>
            <person name="Davidsen T.M."/>
            <person name="Wayne K.J."/>
            <person name="Tettelin H."/>
            <person name="Glass J.I."/>
            <person name="Rusch D."/>
            <person name="Podicherti R."/>
            <person name="Tsui H.-C.T."/>
            <person name="Winkler M.E."/>
        </authorList>
    </citation>
    <scope>NUCLEOTIDE SEQUENCE</scope>
</reference>
<keyword evidence="1" id="KW-0812">Transmembrane</keyword>
<feature type="transmembrane region" description="Helical" evidence="1">
    <location>
        <begin position="27"/>
        <end position="51"/>
    </location>
</feature>
<accession>A0A381PVV5</accession>
<evidence type="ECO:0000313" key="2">
    <source>
        <dbReference type="EMBL" id="SUZ69563.1"/>
    </source>
</evidence>
<feature type="transmembrane region" description="Helical" evidence="1">
    <location>
        <begin position="86"/>
        <end position="107"/>
    </location>
</feature>
<keyword evidence="1" id="KW-1133">Transmembrane helix</keyword>
<evidence type="ECO:0000256" key="1">
    <source>
        <dbReference type="SAM" id="Phobius"/>
    </source>
</evidence>
<dbReference type="AlphaFoldDB" id="A0A381PVV5"/>
<proteinExistence type="predicted"/>
<protein>
    <submittedName>
        <fullName evidence="2">Uncharacterized protein</fullName>
    </submittedName>
</protein>
<organism evidence="2">
    <name type="scientific">marine metagenome</name>
    <dbReference type="NCBI Taxonomy" id="408172"/>
    <lineage>
        <taxon>unclassified sequences</taxon>
        <taxon>metagenomes</taxon>
        <taxon>ecological metagenomes</taxon>
    </lineage>
</organism>
<gene>
    <name evidence="2" type="ORF">METZ01_LOCUS22417</name>
</gene>
<keyword evidence="1" id="KW-0472">Membrane</keyword>